<organism evidence="2 3">
    <name type="scientific">Allacma fusca</name>
    <dbReference type="NCBI Taxonomy" id="39272"/>
    <lineage>
        <taxon>Eukaryota</taxon>
        <taxon>Metazoa</taxon>
        <taxon>Ecdysozoa</taxon>
        <taxon>Arthropoda</taxon>
        <taxon>Hexapoda</taxon>
        <taxon>Collembola</taxon>
        <taxon>Symphypleona</taxon>
        <taxon>Sminthuridae</taxon>
        <taxon>Allacma</taxon>
    </lineage>
</organism>
<reference evidence="2" key="1">
    <citation type="submission" date="2021-06" db="EMBL/GenBank/DDBJ databases">
        <authorList>
            <person name="Hodson N. C."/>
            <person name="Mongue J. A."/>
            <person name="Jaron S. K."/>
        </authorList>
    </citation>
    <scope>NUCLEOTIDE SEQUENCE</scope>
</reference>
<keyword evidence="3" id="KW-1185">Reference proteome</keyword>
<sequence length="193" mass="22339">MESNKRYFGFPIWRIKPRKNLRSYQKRISPYKATWESWDIRLKQEFCTFEEASGRVKHFEDHSEMSEMEQNPPNVERVSRSGRQLKRRHFQCESNSRSDDHQNGAASINNIPSFPVFIAEDEINNVSEESDLVPPVVEPLPQASSDKGYTEIFVPFAESGLSSQFVAQFREFQNMNLSDLPVLNILVPLGDPI</sequence>
<feature type="region of interest" description="Disordered" evidence="1">
    <location>
        <begin position="60"/>
        <end position="82"/>
    </location>
</feature>
<evidence type="ECO:0000256" key="1">
    <source>
        <dbReference type="SAM" id="MobiDB-lite"/>
    </source>
</evidence>
<protein>
    <submittedName>
        <fullName evidence="2">Uncharacterized protein</fullName>
    </submittedName>
</protein>
<dbReference type="EMBL" id="CAJVCH010204003">
    <property type="protein sequence ID" value="CAG7730985.1"/>
    <property type="molecule type" value="Genomic_DNA"/>
</dbReference>
<evidence type="ECO:0000313" key="2">
    <source>
        <dbReference type="EMBL" id="CAG7730985.1"/>
    </source>
</evidence>
<evidence type="ECO:0000313" key="3">
    <source>
        <dbReference type="Proteomes" id="UP000708208"/>
    </source>
</evidence>
<dbReference type="Proteomes" id="UP000708208">
    <property type="component" value="Unassembled WGS sequence"/>
</dbReference>
<comment type="caution">
    <text evidence="2">The sequence shown here is derived from an EMBL/GenBank/DDBJ whole genome shotgun (WGS) entry which is preliminary data.</text>
</comment>
<dbReference type="AlphaFoldDB" id="A0A8J2P3W0"/>
<accession>A0A8J2P3W0</accession>
<proteinExistence type="predicted"/>
<gene>
    <name evidence="2" type="ORF">AFUS01_LOCUS19597</name>
</gene>
<name>A0A8J2P3W0_9HEXA</name>